<dbReference type="EMBL" id="CP031003">
    <property type="protein sequence ID" value="AXN35434.1"/>
    <property type="molecule type" value="Genomic_DNA"/>
</dbReference>
<proteinExistence type="predicted"/>
<sequence>MTEFIITLATGFAAGAFYEVLKNIKIMVILLQEIEKHNRDISAATYKIEHRLDNYKVGGNKR</sequence>
<accession>A0A385ACS9</accession>
<dbReference type="Proteomes" id="UP000257607">
    <property type="component" value="Chromosome"/>
</dbReference>
<protein>
    <submittedName>
        <fullName evidence="1">Uncharacterized protein</fullName>
    </submittedName>
</protein>
<name>A0A385ACS9_LATCU</name>
<gene>
    <name evidence="1" type="ORF">DT351_03285</name>
</gene>
<evidence type="ECO:0000313" key="2">
    <source>
        <dbReference type="Proteomes" id="UP000257607"/>
    </source>
</evidence>
<dbReference type="AlphaFoldDB" id="A0A385ACS9"/>
<evidence type="ECO:0000313" key="1">
    <source>
        <dbReference type="EMBL" id="AXN35434.1"/>
    </source>
</evidence>
<reference evidence="1 2" key="1">
    <citation type="submission" date="2018-07" db="EMBL/GenBank/DDBJ databases">
        <title>Lactobacillus curvatus genome sequence.</title>
        <authorList>
            <person name="Prechtl R."/>
        </authorList>
    </citation>
    <scope>NUCLEOTIDE SEQUENCE [LARGE SCALE GENOMIC DNA]</scope>
    <source>
        <strain evidence="1 2">TMW 1.1928</strain>
    </source>
</reference>
<organism evidence="1 2">
    <name type="scientific">Latilactobacillus curvatus</name>
    <name type="common">Lactobacillus curvatus</name>
    <dbReference type="NCBI Taxonomy" id="28038"/>
    <lineage>
        <taxon>Bacteria</taxon>
        <taxon>Bacillati</taxon>
        <taxon>Bacillota</taxon>
        <taxon>Bacilli</taxon>
        <taxon>Lactobacillales</taxon>
        <taxon>Lactobacillaceae</taxon>
        <taxon>Latilactobacillus</taxon>
    </lineage>
</organism>
<dbReference type="RefSeq" id="WP_116843507.1">
    <property type="nucleotide sequence ID" value="NZ_CP031003.1"/>
</dbReference>